<evidence type="ECO:0000259" key="1">
    <source>
        <dbReference type="PROSITE" id="PS51819"/>
    </source>
</evidence>
<dbReference type="PROSITE" id="PS51819">
    <property type="entry name" value="VOC"/>
    <property type="match status" value="1"/>
</dbReference>
<organism evidence="2">
    <name type="scientific">marine metagenome</name>
    <dbReference type="NCBI Taxonomy" id="408172"/>
    <lineage>
        <taxon>unclassified sequences</taxon>
        <taxon>metagenomes</taxon>
        <taxon>ecological metagenomes</taxon>
    </lineage>
</organism>
<dbReference type="InterPro" id="IPR037523">
    <property type="entry name" value="VOC_core"/>
</dbReference>
<dbReference type="Pfam" id="PF00903">
    <property type="entry name" value="Glyoxalase"/>
    <property type="match status" value="1"/>
</dbReference>
<evidence type="ECO:0000313" key="2">
    <source>
        <dbReference type="EMBL" id="SVB61248.1"/>
    </source>
</evidence>
<dbReference type="PANTHER" id="PTHR36503:SF3">
    <property type="entry name" value="BLR0126 PROTEIN"/>
    <property type="match status" value="1"/>
</dbReference>
<dbReference type="Gene3D" id="3.10.180.10">
    <property type="entry name" value="2,3-Dihydroxybiphenyl 1,2-Dioxygenase, domain 1"/>
    <property type="match status" value="1"/>
</dbReference>
<reference evidence="2" key="1">
    <citation type="submission" date="2018-05" db="EMBL/GenBank/DDBJ databases">
        <authorList>
            <person name="Lanie J.A."/>
            <person name="Ng W.-L."/>
            <person name="Kazmierczak K.M."/>
            <person name="Andrzejewski T.M."/>
            <person name="Davidsen T.M."/>
            <person name="Wayne K.J."/>
            <person name="Tettelin H."/>
            <person name="Glass J.I."/>
            <person name="Rusch D."/>
            <person name="Podicherti R."/>
            <person name="Tsui H.-C.T."/>
            <person name="Winkler M.E."/>
        </authorList>
    </citation>
    <scope>NUCLEOTIDE SEQUENCE</scope>
</reference>
<proteinExistence type="predicted"/>
<dbReference type="AlphaFoldDB" id="A0A382FDR4"/>
<sequence>MSILHTSAITIAVSNMANSIEFYGKLGFAVTYGDENSFFTTLRINQCVINLILATGSRQDWWGRMILRVEDVDKMYQSLLATGLTPEEPRNAAWGERFFHMWDPDGHEISLAHKLHRSP</sequence>
<gene>
    <name evidence="2" type="ORF">METZ01_LOCUS214102</name>
</gene>
<dbReference type="InterPro" id="IPR029068">
    <property type="entry name" value="Glyas_Bleomycin-R_OHBP_Dase"/>
</dbReference>
<protein>
    <recommendedName>
        <fullName evidence="1">VOC domain-containing protein</fullName>
    </recommendedName>
</protein>
<dbReference type="EMBL" id="UINC01049449">
    <property type="protein sequence ID" value="SVB61248.1"/>
    <property type="molecule type" value="Genomic_DNA"/>
</dbReference>
<dbReference type="CDD" id="cd06587">
    <property type="entry name" value="VOC"/>
    <property type="match status" value="1"/>
</dbReference>
<dbReference type="InterPro" id="IPR004360">
    <property type="entry name" value="Glyas_Fos-R_dOase_dom"/>
</dbReference>
<feature type="domain" description="VOC" evidence="1">
    <location>
        <begin position="2"/>
        <end position="114"/>
    </location>
</feature>
<dbReference type="PANTHER" id="PTHR36503">
    <property type="entry name" value="BLR2520 PROTEIN"/>
    <property type="match status" value="1"/>
</dbReference>
<dbReference type="SUPFAM" id="SSF54593">
    <property type="entry name" value="Glyoxalase/Bleomycin resistance protein/Dihydroxybiphenyl dioxygenase"/>
    <property type="match status" value="1"/>
</dbReference>
<name>A0A382FDR4_9ZZZZ</name>
<accession>A0A382FDR4</accession>